<feature type="compositionally biased region" description="Basic residues" evidence="1">
    <location>
        <begin position="73"/>
        <end position="86"/>
    </location>
</feature>
<evidence type="ECO:0000256" key="1">
    <source>
        <dbReference type="SAM" id="MobiDB-lite"/>
    </source>
</evidence>
<feature type="compositionally biased region" description="Basic residues" evidence="1">
    <location>
        <begin position="55"/>
        <end position="65"/>
    </location>
</feature>
<evidence type="ECO:0000313" key="2">
    <source>
        <dbReference type="EMBL" id="MBB5722776.1"/>
    </source>
</evidence>
<organism evidence="2 3">
    <name type="scientific">Yoonia ponticola</name>
    <dbReference type="NCBI Taxonomy" id="1524255"/>
    <lineage>
        <taxon>Bacteria</taxon>
        <taxon>Pseudomonadati</taxon>
        <taxon>Pseudomonadota</taxon>
        <taxon>Alphaproteobacteria</taxon>
        <taxon>Rhodobacterales</taxon>
        <taxon>Paracoccaceae</taxon>
        <taxon>Yoonia</taxon>
    </lineage>
</organism>
<evidence type="ECO:0000313" key="3">
    <source>
        <dbReference type="Proteomes" id="UP000535415"/>
    </source>
</evidence>
<dbReference type="RefSeq" id="WP_183529357.1">
    <property type="nucleotide sequence ID" value="NZ_JACIJM010000006.1"/>
</dbReference>
<dbReference type="Proteomes" id="UP000535415">
    <property type="component" value="Unassembled WGS sequence"/>
</dbReference>
<protein>
    <recommendedName>
        <fullName evidence="4">TFIIB-type zinc ribbon-containing protein</fullName>
    </recommendedName>
</protein>
<accession>A0A7W9BLZ8</accession>
<sequence length="103" mass="11450">MTITKVATCCYCGTRAALVLRGKDRHELSCSSCGAPLHALKILPSQPVAASPKKAVSHRPKSKHVAKYEQGKHRVKPGKRRKSKSLGRKIWSEVWDVVEDIFD</sequence>
<evidence type="ECO:0008006" key="4">
    <source>
        <dbReference type="Google" id="ProtNLM"/>
    </source>
</evidence>
<comment type="caution">
    <text evidence="2">The sequence shown here is derived from an EMBL/GenBank/DDBJ whole genome shotgun (WGS) entry which is preliminary data.</text>
</comment>
<dbReference type="AlphaFoldDB" id="A0A7W9BLZ8"/>
<keyword evidence="3" id="KW-1185">Reference proteome</keyword>
<proteinExistence type="predicted"/>
<name>A0A7W9BLZ8_9RHOB</name>
<dbReference type="EMBL" id="JACIJM010000006">
    <property type="protein sequence ID" value="MBB5722776.1"/>
    <property type="molecule type" value="Genomic_DNA"/>
</dbReference>
<feature type="region of interest" description="Disordered" evidence="1">
    <location>
        <begin position="50"/>
        <end position="86"/>
    </location>
</feature>
<reference evidence="2 3" key="1">
    <citation type="submission" date="2020-08" db="EMBL/GenBank/DDBJ databases">
        <title>Genomic Encyclopedia of Type Strains, Phase IV (KMG-IV): sequencing the most valuable type-strain genomes for metagenomic binning, comparative biology and taxonomic classification.</title>
        <authorList>
            <person name="Goeker M."/>
        </authorList>
    </citation>
    <scope>NUCLEOTIDE SEQUENCE [LARGE SCALE GENOMIC DNA]</scope>
    <source>
        <strain evidence="2 3">DSM 101064</strain>
    </source>
</reference>
<gene>
    <name evidence="2" type="ORF">FHS72_002406</name>
</gene>